<evidence type="ECO:0000256" key="2">
    <source>
        <dbReference type="ARBA" id="ARBA00023002"/>
    </source>
</evidence>
<dbReference type="AlphaFoldDB" id="A0A382YE76"/>
<proteinExistence type="predicted"/>
<gene>
    <name evidence="4" type="ORF">METZ01_LOCUS434009</name>
</gene>
<keyword evidence="1" id="KW-0285">Flavoprotein</keyword>
<dbReference type="SUPFAM" id="SSF51905">
    <property type="entry name" value="FAD/NAD(P)-binding domain"/>
    <property type="match status" value="1"/>
</dbReference>
<accession>A0A382YE76</accession>
<dbReference type="PANTHER" id="PTHR11632:SF51">
    <property type="entry name" value="SUCCINATE DEHYDROGENASE [UBIQUINONE] FLAVOPROTEIN SUBUNIT, MITOCHONDRIAL"/>
    <property type="match status" value="1"/>
</dbReference>
<dbReference type="EMBL" id="UINC01174831">
    <property type="protein sequence ID" value="SVD81155.1"/>
    <property type="molecule type" value="Genomic_DNA"/>
</dbReference>
<organism evidence="4">
    <name type="scientific">marine metagenome</name>
    <dbReference type="NCBI Taxonomy" id="408172"/>
    <lineage>
        <taxon>unclassified sequences</taxon>
        <taxon>metagenomes</taxon>
        <taxon>ecological metagenomes</taxon>
    </lineage>
</organism>
<evidence type="ECO:0000256" key="1">
    <source>
        <dbReference type="ARBA" id="ARBA00022630"/>
    </source>
</evidence>
<keyword evidence="2" id="KW-0560">Oxidoreductase</keyword>
<reference evidence="4" key="1">
    <citation type="submission" date="2018-05" db="EMBL/GenBank/DDBJ databases">
        <authorList>
            <person name="Lanie J.A."/>
            <person name="Ng W.-L."/>
            <person name="Kazmierczak K.M."/>
            <person name="Andrzejewski T.M."/>
            <person name="Davidsen T.M."/>
            <person name="Wayne K.J."/>
            <person name="Tettelin H."/>
            <person name="Glass J.I."/>
            <person name="Rusch D."/>
            <person name="Podicherti R."/>
            <person name="Tsui H.-C.T."/>
            <person name="Winkler M.E."/>
        </authorList>
    </citation>
    <scope>NUCLEOTIDE SEQUENCE</scope>
</reference>
<sequence>MIHLKTDVLVIGSGGAGMYAAISATRNGAQVILADKSLIGRGGATIMAQMTTAAALAEEVPDHWTKHLEDTLEAGRGLCNEELSAILCEEAIVRIREMDDWKVGWARKDGKITGVAAPGHSVSRCVYVDFLNTGPAVAKCLRTQIVRAKAVMRVSGLAINDIVIQDDAVIGAVGFYLADETPVTIAANAVVIATGGLTRLFARNSATANMNGDGYAMA</sequence>
<dbReference type="GO" id="GO:0050660">
    <property type="term" value="F:flavin adenine dinucleotide binding"/>
    <property type="evidence" value="ECO:0007669"/>
    <property type="project" value="TreeGrafter"/>
</dbReference>
<feature type="non-terminal residue" evidence="4">
    <location>
        <position position="218"/>
    </location>
</feature>
<dbReference type="InterPro" id="IPR030664">
    <property type="entry name" value="SdhA/FrdA/AprA"/>
</dbReference>
<dbReference type="Gene3D" id="3.50.50.60">
    <property type="entry name" value="FAD/NAD(P)-binding domain"/>
    <property type="match status" value="1"/>
</dbReference>
<evidence type="ECO:0000259" key="3">
    <source>
        <dbReference type="Pfam" id="PF00890"/>
    </source>
</evidence>
<dbReference type="GO" id="GO:0009055">
    <property type="term" value="F:electron transfer activity"/>
    <property type="evidence" value="ECO:0007669"/>
    <property type="project" value="TreeGrafter"/>
</dbReference>
<dbReference type="GO" id="GO:0009061">
    <property type="term" value="P:anaerobic respiration"/>
    <property type="evidence" value="ECO:0007669"/>
    <property type="project" value="TreeGrafter"/>
</dbReference>
<name>A0A382YE76_9ZZZZ</name>
<dbReference type="Pfam" id="PF00890">
    <property type="entry name" value="FAD_binding_2"/>
    <property type="match status" value="1"/>
</dbReference>
<feature type="domain" description="FAD-dependent oxidoreductase 2 FAD-binding" evidence="3">
    <location>
        <begin position="7"/>
        <end position="217"/>
    </location>
</feature>
<evidence type="ECO:0000313" key="4">
    <source>
        <dbReference type="EMBL" id="SVD81155.1"/>
    </source>
</evidence>
<protein>
    <recommendedName>
        <fullName evidence="3">FAD-dependent oxidoreductase 2 FAD-binding domain-containing protein</fullName>
    </recommendedName>
</protein>
<dbReference type="GO" id="GO:0005886">
    <property type="term" value="C:plasma membrane"/>
    <property type="evidence" value="ECO:0007669"/>
    <property type="project" value="TreeGrafter"/>
</dbReference>
<dbReference type="GO" id="GO:0000104">
    <property type="term" value="F:succinate dehydrogenase activity"/>
    <property type="evidence" value="ECO:0007669"/>
    <property type="project" value="TreeGrafter"/>
</dbReference>
<dbReference type="PANTHER" id="PTHR11632">
    <property type="entry name" value="SUCCINATE DEHYDROGENASE 2 FLAVOPROTEIN SUBUNIT"/>
    <property type="match status" value="1"/>
</dbReference>
<dbReference type="InterPro" id="IPR036188">
    <property type="entry name" value="FAD/NAD-bd_sf"/>
</dbReference>
<dbReference type="InterPro" id="IPR003953">
    <property type="entry name" value="FAD-dep_OxRdtase_2_FAD-bd"/>
</dbReference>